<keyword evidence="3" id="KW-1185">Reference proteome</keyword>
<gene>
    <name evidence="2" type="ORF">V9T40_013649</name>
</gene>
<dbReference type="AlphaFoldDB" id="A0AAN9Y1F9"/>
<evidence type="ECO:0000313" key="3">
    <source>
        <dbReference type="Proteomes" id="UP001367676"/>
    </source>
</evidence>
<evidence type="ECO:0000256" key="1">
    <source>
        <dbReference type="SAM" id="MobiDB-lite"/>
    </source>
</evidence>
<dbReference type="EMBL" id="JBBCAQ010000033">
    <property type="protein sequence ID" value="KAK7582204.1"/>
    <property type="molecule type" value="Genomic_DNA"/>
</dbReference>
<feature type="region of interest" description="Disordered" evidence="1">
    <location>
        <begin position="202"/>
        <end position="238"/>
    </location>
</feature>
<name>A0AAN9Y1F9_9HEMI</name>
<evidence type="ECO:0000313" key="2">
    <source>
        <dbReference type="EMBL" id="KAK7582204.1"/>
    </source>
</evidence>
<sequence>MKELSDSQKQELLKPLEQLVKDFNGTVFGSIFSFIATQLKNPTQSISQLDDSKIFGNIQNSLLESFISSLRNLTDEVIENSQSKFDQINKILANSPLATIFQEILKTLKMRSTLFEYAKMGDEMLNNVGSQLSDATQAGIDNVLQPGAMTSLIPGFGETKTPTQNDVETPAPAVDILTSPSKLTRPDNMGKQINDRFLSFRMPEVSAPTNPNPRQSRRIPSFKPMSGNDGGRRDTMQV</sequence>
<organism evidence="2 3">
    <name type="scientific">Parthenolecanium corni</name>
    <dbReference type="NCBI Taxonomy" id="536013"/>
    <lineage>
        <taxon>Eukaryota</taxon>
        <taxon>Metazoa</taxon>
        <taxon>Ecdysozoa</taxon>
        <taxon>Arthropoda</taxon>
        <taxon>Hexapoda</taxon>
        <taxon>Insecta</taxon>
        <taxon>Pterygota</taxon>
        <taxon>Neoptera</taxon>
        <taxon>Paraneoptera</taxon>
        <taxon>Hemiptera</taxon>
        <taxon>Sternorrhyncha</taxon>
        <taxon>Coccoidea</taxon>
        <taxon>Coccidae</taxon>
        <taxon>Parthenolecanium</taxon>
    </lineage>
</organism>
<protein>
    <submittedName>
        <fullName evidence="2">Uncharacterized protein</fullName>
    </submittedName>
</protein>
<comment type="caution">
    <text evidence="2">The sequence shown here is derived from an EMBL/GenBank/DDBJ whole genome shotgun (WGS) entry which is preliminary data.</text>
</comment>
<reference evidence="2 3" key="1">
    <citation type="submission" date="2024-03" db="EMBL/GenBank/DDBJ databases">
        <title>Adaptation during the transition from Ophiocordyceps entomopathogen to insect associate is accompanied by gene loss and intensified selection.</title>
        <authorList>
            <person name="Ward C.M."/>
            <person name="Onetto C.A."/>
            <person name="Borneman A.R."/>
        </authorList>
    </citation>
    <scope>NUCLEOTIDE SEQUENCE [LARGE SCALE GENOMIC DNA]</scope>
    <source>
        <strain evidence="2">AWRI1</strain>
        <tissue evidence="2">Single Adult Female</tissue>
    </source>
</reference>
<dbReference type="Proteomes" id="UP001367676">
    <property type="component" value="Unassembled WGS sequence"/>
</dbReference>
<proteinExistence type="predicted"/>
<accession>A0AAN9Y1F9</accession>